<dbReference type="RefSeq" id="WP_101462640.1">
    <property type="nucleotide sequence ID" value="NZ_PJMW01000001.1"/>
</dbReference>
<keyword evidence="7 12" id="KW-1133">Transmembrane helix</keyword>
<keyword evidence="3" id="KW-0813">Transport</keyword>
<dbReference type="InterPro" id="IPR045863">
    <property type="entry name" value="CorA_TM1_TM2"/>
</dbReference>
<gene>
    <name evidence="13" type="ORF">ATK86_0139</name>
</gene>
<dbReference type="GO" id="GO:0000287">
    <property type="term" value="F:magnesium ion binding"/>
    <property type="evidence" value="ECO:0007669"/>
    <property type="project" value="TreeGrafter"/>
</dbReference>
<dbReference type="PANTHER" id="PTHR46494">
    <property type="entry name" value="CORA FAMILY METAL ION TRANSPORTER (EUROFUNG)"/>
    <property type="match status" value="1"/>
</dbReference>
<accession>A0A2N3WW72</accession>
<dbReference type="PANTHER" id="PTHR46494:SF1">
    <property type="entry name" value="CORA FAMILY METAL ION TRANSPORTER (EUROFUNG)"/>
    <property type="match status" value="1"/>
</dbReference>
<evidence type="ECO:0000313" key="13">
    <source>
        <dbReference type="EMBL" id="PKV98131.1"/>
    </source>
</evidence>
<keyword evidence="4" id="KW-1003">Cell membrane</keyword>
<dbReference type="CDD" id="cd12830">
    <property type="entry name" value="MtCorA-like"/>
    <property type="match status" value="1"/>
</dbReference>
<dbReference type="SUPFAM" id="SSF144083">
    <property type="entry name" value="Magnesium transport protein CorA, transmembrane region"/>
    <property type="match status" value="1"/>
</dbReference>
<keyword evidence="5 12" id="KW-0812">Transmembrane</keyword>
<comment type="similarity">
    <text evidence="2">Belongs to the CorA metal ion transporter (MIT) (TC 1.A.35) family.</text>
</comment>
<evidence type="ECO:0000256" key="8">
    <source>
        <dbReference type="ARBA" id="ARBA00023065"/>
    </source>
</evidence>
<dbReference type="InterPro" id="IPR002523">
    <property type="entry name" value="MgTranspt_CorA/ZnTranspt_ZntB"/>
</dbReference>
<evidence type="ECO:0000256" key="1">
    <source>
        <dbReference type="ARBA" id="ARBA00004651"/>
    </source>
</evidence>
<dbReference type="EMBL" id="PJMW01000001">
    <property type="protein sequence ID" value="PKV98131.1"/>
    <property type="molecule type" value="Genomic_DNA"/>
</dbReference>
<comment type="caution">
    <text evidence="13">The sequence shown here is derived from an EMBL/GenBank/DDBJ whole genome shotgun (WGS) entry which is preliminary data.</text>
</comment>
<dbReference type="GO" id="GO:0015095">
    <property type="term" value="F:magnesium ion transmembrane transporter activity"/>
    <property type="evidence" value="ECO:0007669"/>
    <property type="project" value="TreeGrafter"/>
</dbReference>
<evidence type="ECO:0000313" key="14">
    <source>
        <dbReference type="Proteomes" id="UP000233766"/>
    </source>
</evidence>
<evidence type="ECO:0000256" key="6">
    <source>
        <dbReference type="ARBA" id="ARBA00022842"/>
    </source>
</evidence>
<evidence type="ECO:0000256" key="4">
    <source>
        <dbReference type="ARBA" id="ARBA00022475"/>
    </source>
</evidence>
<evidence type="ECO:0000256" key="7">
    <source>
        <dbReference type="ARBA" id="ARBA00022989"/>
    </source>
</evidence>
<keyword evidence="14" id="KW-1185">Reference proteome</keyword>
<dbReference type="Gene3D" id="3.30.460.20">
    <property type="entry name" value="CorA soluble domain-like"/>
    <property type="match status" value="1"/>
</dbReference>
<dbReference type="InterPro" id="IPR045861">
    <property type="entry name" value="CorA_cytoplasmic_dom"/>
</dbReference>
<name>A0A2N3WW72_9NOCA</name>
<comment type="catalytic activity">
    <reaction evidence="10">
        <text>Mg(2+)(in) = Mg(2+)(out)</text>
        <dbReference type="Rhea" id="RHEA:29827"/>
        <dbReference type="ChEBI" id="CHEBI:18420"/>
    </reaction>
</comment>
<evidence type="ECO:0000256" key="11">
    <source>
        <dbReference type="ARBA" id="ARBA00045497"/>
    </source>
</evidence>
<dbReference type="OrthoDB" id="9803416at2"/>
<keyword evidence="6" id="KW-0460">Magnesium</keyword>
<keyword evidence="9 12" id="KW-0472">Membrane</keyword>
<dbReference type="Gene3D" id="1.20.58.340">
    <property type="entry name" value="Magnesium transport protein CorA, transmembrane region"/>
    <property type="match status" value="2"/>
</dbReference>
<evidence type="ECO:0000256" key="5">
    <source>
        <dbReference type="ARBA" id="ARBA00022692"/>
    </source>
</evidence>
<dbReference type="Pfam" id="PF01544">
    <property type="entry name" value="CorA"/>
    <property type="match status" value="1"/>
</dbReference>
<evidence type="ECO:0000256" key="10">
    <source>
        <dbReference type="ARBA" id="ARBA00034269"/>
    </source>
</evidence>
<sequence length="375" mass="41778">MSDSAPLTPVRTEGRRGLGARVADSPFLSRSRRRVEIVPKPSVPTARAIVDCAAYVDGKRLPGRFTPETALAEIRGRGTGFVWIGLFEPDLHQMGEIAATFGLHELAVEDAVTGRQRPKFERYDDTMVTVMRTVAYVEHDMHTVSEIVQTGEIMVFLGPDFVVAVRHGEHNELTAVRHRLEAEPDRLALGPGVVLHAIADHVVDTYVDVTQATEFDVESMEEELFSPRSKLPIEAIYQLKREIVELRRAVRPLAGPLQTLTAPRTPLPKEVRRYLRDVADHHSGVADRINDLDETLTTLVGAAVAKIAVQQNTDMRKISAYIAILAVPTMIAGIYGMNFDHMPELHQTWGYPATVLVMLAICTGLIVVFRRIRWL</sequence>
<dbReference type="AlphaFoldDB" id="A0A2N3WW72"/>
<dbReference type="SUPFAM" id="SSF143865">
    <property type="entry name" value="CorA soluble domain-like"/>
    <property type="match status" value="1"/>
</dbReference>
<protein>
    <submittedName>
        <fullName evidence="13">Magnesium transporter</fullName>
    </submittedName>
</protein>
<evidence type="ECO:0000256" key="9">
    <source>
        <dbReference type="ARBA" id="ARBA00023136"/>
    </source>
</evidence>
<evidence type="ECO:0000256" key="12">
    <source>
        <dbReference type="SAM" id="Phobius"/>
    </source>
</evidence>
<proteinExistence type="inferred from homology"/>
<feature type="transmembrane region" description="Helical" evidence="12">
    <location>
        <begin position="349"/>
        <end position="369"/>
    </location>
</feature>
<evidence type="ECO:0000256" key="2">
    <source>
        <dbReference type="ARBA" id="ARBA00009765"/>
    </source>
</evidence>
<organism evidence="13 14">
    <name type="scientific">Nocardia fluminea</name>
    <dbReference type="NCBI Taxonomy" id="134984"/>
    <lineage>
        <taxon>Bacteria</taxon>
        <taxon>Bacillati</taxon>
        <taxon>Actinomycetota</taxon>
        <taxon>Actinomycetes</taxon>
        <taxon>Mycobacteriales</taxon>
        <taxon>Nocardiaceae</taxon>
        <taxon>Nocardia</taxon>
    </lineage>
</organism>
<evidence type="ECO:0000256" key="3">
    <source>
        <dbReference type="ARBA" id="ARBA00022448"/>
    </source>
</evidence>
<comment type="function">
    <text evidence="11">Mediates influx of magnesium ions. Alternates between open and closed states. Activated by low cytoplasmic Mg(2+) levels. Inactive when cytoplasmic Mg(2+) levels are high.</text>
</comment>
<dbReference type="FunFam" id="1.20.58.340:FF:000004">
    <property type="entry name" value="Magnesium transport protein CorA"/>
    <property type="match status" value="1"/>
</dbReference>
<comment type="subcellular location">
    <subcellularLocation>
        <location evidence="1">Cell membrane</location>
        <topology evidence="1">Multi-pass membrane protein</topology>
    </subcellularLocation>
</comment>
<reference evidence="13 14" key="1">
    <citation type="submission" date="2017-12" db="EMBL/GenBank/DDBJ databases">
        <title>Sequencing the genomes of 1000 Actinobacteria strains.</title>
        <authorList>
            <person name="Klenk H.-P."/>
        </authorList>
    </citation>
    <scope>NUCLEOTIDE SEQUENCE [LARGE SCALE GENOMIC DNA]</scope>
    <source>
        <strain evidence="13 14">DSM 44489</strain>
    </source>
</reference>
<dbReference type="Proteomes" id="UP000233766">
    <property type="component" value="Unassembled WGS sequence"/>
</dbReference>
<dbReference type="GO" id="GO:0015087">
    <property type="term" value="F:cobalt ion transmembrane transporter activity"/>
    <property type="evidence" value="ECO:0007669"/>
    <property type="project" value="TreeGrafter"/>
</dbReference>
<dbReference type="GO" id="GO:0050897">
    <property type="term" value="F:cobalt ion binding"/>
    <property type="evidence" value="ECO:0007669"/>
    <property type="project" value="TreeGrafter"/>
</dbReference>
<keyword evidence="8" id="KW-0406">Ion transport</keyword>
<feature type="transmembrane region" description="Helical" evidence="12">
    <location>
        <begin position="318"/>
        <end position="337"/>
    </location>
</feature>
<dbReference type="GO" id="GO:0005886">
    <property type="term" value="C:plasma membrane"/>
    <property type="evidence" value="ECO:0007669"/>
    <property type="project" value="UniProtKB-SubCell"/>
</dbReference>